<comment type="caution">
    <text evidence="3">The sequence shown here is derived from an EMBL/GenBank/DDBJ whole genome shotgun (WGS) entry which is preliminary data.</text>
</comment>
<comment type="similarity">
    <text evidence="1">Belongs to the sigma-70 factor family.</text>
</comment>
<dbReference type="AlphaFoldDB" id="A0A9W7ATS5"/>
<evidence type="ECO:0000256" key="2">
    <source>
        <dbReference type="SAM" id="MobiDB-lite"/>
    </source>
</evidence>
<protein>
    <submittedName>
        <fullName evidence="3">Uncharacterized protein</fullName>
    </submittedName>
</protein>
<evidence type="ECO:0000313" key="3">
    <source>
        <dbReference type="EMBL" id="GMH73795.1"/>
    </source>
</evidence>
<accession>A0A9W7ATS5</accession>
<name>A0A9W7ATS5_9STRA</name>
<dbReference type="PANTHER" id="PTHR30603">
    <property type="entry name" value="RNA POLYMERASE SIGMA FACTOR RPO"/>
    <property type="match status" value="1"/>
</dbReference>
<proteinExistence type="inferred from homology"/>
<dbReference type="SUPFAM" id="SSF88946">
    <property type="entry name" value="Sigma2 domain of RNA polymerase sigma factors"/>
    <property type="match status" value="1"/>
</dbReference>
<dbReference type="OrthoDB" id="198381at2759"/>
<feature type="region of interest" description="Disordered" evidence="2">
    <location>
        <begin position="1"/>
        <end position="24"/>
    </location>
</feature>
<evidence type="ECO:0000313" key="4">
    <source>
        <dbReference type="Proteomes" id="UP001165082"/>
    </source>
</evidence>
<organism evidence="3 4">
    <name type="scientific">Triparma retinervis</name>
    <dbReference type="NCBI Taxonomy" id="2557542"/>
    <lineage>
        <taxon>Eukaryota</taxon>
        <taxon>Sar</taxon>
        <taxon>Stramenopiles</taxon>
        <taxon>Ochrophyta</taxon>
        <taxon>Bolidophyceae</taxon>
        <taxon>Parmales</taxon>
        <taxon>Triparmaceae</taxon>
        <taxon>Triparma</taxon>
    </lineage>
</organism>
<dbReference type="Proteomes" id="UP001165082">
    <property type="component" value="Unassembled WGS sequence"/>
</dbReference>
<dbReference type="InterPro" id="IPR013325">
    <property type="entry name" value="RNA_pol_sigma_r2"/>
</dbReference>
<dbReference type="GO" id="GO:0006352">
    <property type="term" value="P:DNA-templated transcription initiation"/>
    <property type="evidence" value="ECO:0007669"/>
    <property type="project" value="InterPro"/>
</dbReference>
<feature type="region of interest" description="Disordered" evidence="2">
    <location>
        <begin position="128"/>
        <end position="149"/>
    </location>
</feature>
<sequence>MEASEPTTTDSTTDTEANCKAVSIDADVEEKKSDKYKTTSDQNPYFQSAPLLTTQEEIILGKQIQTYIRYQKRYLKLESKNLLSRTAENCAGGGEDDFVTWGRGCGYWDEPSEKGWKEDLEEFVPSIYNKNSGPGAQRDGGRRRSATLSLGKAGLDSDTDISEWGKVWKGGRSDFVKVMREGRDARQRMIESNMRLVISISRKYTIYGVSQSDLIQEGR</sequence>
<evidence type="ECO:0000256" key="1">
    <source>
        <dbReference type="ARBA" id="ARBA00007788"/>
    </source>
</evidence>
<reference evidence="3" key="1">
    <citation type="submission" date="2022-07" db="EMBL/GenBank/DDBJ databases">
        <title>Genome analysis of Parmales, a sister group of diatoms, reveals the evolutionary specialization of diatoms from phago-mixotrophs to photoautotrophs.</title>
        <authorList>
            <person name="Ban H."/>
            <person name="Sato S."/>
            <person name="Yoshikawa S."/>
            <person name="Kazumasa Y."/>
            <person name="Nakamura Y."/>
            <person name="Ichinomiya M."/>
            <person name="Saitoh K."/>
            <person name="Sato N."/>
            <person name="Blanc-Mathieu R."/>
            <person name="Endo H."/>
            <person name="Kuwata A."/>
            <person name="Ogata H."/>
        </authorList>
    </citation>
    <scope>NUCLEOTIDE SEQUENCE</scope>
</reference>
<keyword evidence="4" id="KW-1185">Reference proteome</keyword>
<dbReference type="PANTHER" id="PTHR30603:SF47">
    <property type="entry name" value="RNA POLYMERASE SIGMA FACTOR SIGD, CHLOROPLASTIC"/>
    <property type="match status" value="1"/>
</dbReference>
<dbReference type="Gene3D" id="1.20.120.1810">
    <property type="match status" value="1"/>
</dbReference>
<gene>
    <name evidence="3" type="ORF">TrRE_jg12314</name>
</gene>
<dbReference type="GO" id="GO:0003700">
    <property type="term" value="F:DNA-binding transcription factor activity"/>
    <property type="evidence" value="ECO:0007669"/>
    <property type="project" value="InterPro"/>
</dbReference>
<dbReference type="EMBL" id="BRXZ01001545">
    <property type="protein sequence ID" value="GMH73795.1"/>
    <property type="molecule type" value="Genomic_DNA"/>
</dbReference>
<dbReference type="InterPro" id="IPR050239">
    <property type="entry name" value="Sigma-70_RNA_pol_init_factors"/>
</dbReference>